<dbReference type="EMBL" id="CP003734">
    <property type="protein sequence ID" value="AFO49377.1"/>
    <property type="molecule type" value="Genomic_DNA"/>
</dbReference>
<dbReference type="Proteomes" id="UP000006503">
    <property type="component" value="Chromosome"/>
</dbReference>
<name>I7BYX9_PSEPT</name>
<accession>I7BYX9</accession>
<reference evidence="2" key="1">
    <citation type="journal article" date="2013" name="Microb. Biotechnol.">
        <title>Metabolic potential of the organic-solvent tolerant Pseudomonas putida DOT-T1E deduced from its annotated genome.</title>
        <authorList>
            <person name="Udaondo Z."/>
            <person name="Molina L."/>
            <person name="Daniels C."/>
            <person name="Gomez M.J."/>
            <person name="Molina-Henares M.A."/>
            <person name="Matilla M.A."/>
            <person name="Roca A."/>
            <person name="Fernandez M."/>
            <person name="Duque E."/>
            <person name="Segura A."/>
            <person name="Ramos J.L."/>
        </authorList>
    </citation>
    <scope>NUCLEOTIDE SEQUENCE [LARGE SCALE GENOMIC DNA]</scope>
    <source>
        <strain evidence="2">DOT-T1E</strain>
    </source>
</reference>
<evidence type="ECO:0000313" key="2">
    <source>
        <dbReference type="Proteomes" id="UP000006503"/>
    </source>
</evidence>
<dbReference type="HOGENOM" id="CLU_2772799_0_0_6"/>
<evidence type="ECO:0000313" key="1">
    <source>
        <dbReference type="EMBL" id="AFO49377.1"/>
    </source>
</evidence>
<protein>
    <submittedName>
        <fullName evidence="1">Formaldehyde dehydrogenase, glutathione-independ</fullName>
    </submittedName>
</protein>
<organism evidence="1 2">
    <name type="scientific">Pseudomonas putida (strain DOT-T1E)</name>
    <dbReference type="NCBI Taxonomy" id="1196325"/>
    <lineage>
        <taxon>Bacteria</taxon>
        <taxon>Pseudomonadati</taxon>
        <taxon>Pseudomonadota</taxon>
        <taxon>Gammaproteobacteria</taxon>
        <taxon>Pseudomonadales</taxon>
        <taxon>Pseudomonadaceae</taxon>
        <taxon>Pseudomonas</taxon>
    </lineage>
</organism>
<proteinExistence type="predicted"/>
<dbReference type="PATRIC" id="fig|1196325.3.peg.3508"/>
<sequence>MHSSHTGQIATKHYNRQLMQAIMWDRINIAELVGVQVINLDQAPEGYGEFDAGVPKKFVIDPHKMWGAA</sequence>
<dbReference type="AlphaFoldDB" id="I7BYX9"/>
<dbReference type="Gene3D" id="3.90.180.10">
    <property type="entry name" value="Medium-chain alcohol dehydrogenases, catalytic domain"/>
    <property type="match status" value="1"/>
</dbReference>
<dbReference type="KEGG" id="ppx:T1E_3541"/>
<gene>
    <name evidence="1" type="ordered locus">T1E_3541</name>
</gene>